<organism evidence="1 2">
    <name type="scientific">Leptospira inadai serovar Lyme str. 10</name>
    <dbReference type="NCBI Taxonomy" id="1049790"/>
    <lineage>
        <taxon>Bacteria</taxon>
        <taxon>Pseudomonadati</taxon>
        <taxon>Spirochaetota</taxon>
        <taxon>Spirochaetia</taxon>
        <taxon>Leptospirales</taxon>
        <taxon>Leptospiraceae</taxon>
        <taxon>Leptospira</taxon>
    </lineage>
</organism>
<sequence>MPAFEHNGNLFFFAAYKNHIGFYPTSSEINSFRSELS</sequence>
<evidence type="ECO:0000313" key="1">
    <source>
        <dbReference type="EMBL" id="EQA37987.1"/>
    </source>
</evidence>
<dbReference type="EMBL" id="AHMM02000015">
    <property type="protein sequence ID" value="EQA37987.1"/>
    <property type="molecule type" value="Genomic_DNA"/>
</dbReference>
<dbReference type="Proteomes" id="UP000018719">
    <property type="component" value="Unassembled WGS sequence"/>
</dbReference>
<name>V6HDM1_9LEPT</name>
<accession>V6HDM1</accession>
<comment type="caution">
    <text evidence="1">The sequence shown here is derived from an EMBL/GenBank/DDBJ whole genome shotgun (WGS) entry which is preliminary data.</text>
</comment>
<reference evidence="1 2" key="1">
    <citation type="submission" date="2013-05" db="EMBL/GenBank/DDBJ databases">
        <authorList>
            <person name="Harkins D.M."/>
            <person name="Durkin A.S."/>
            <person name="Brinkac L.M."/>
            <person name="Haft D.H."/>
            <person name="Selengut J.D."/>
            <person name="Sanka R."/>
            <person name="DePew J."/>
            <person name="Purushe J."/>
            <person name="Hartskeerl R.A."/>
            <person name="Ahmed A."/>
            <person name="van der Linden H."/>
            <person name="Goris M.G.A."/>
            <person name="Vinetz J.M."/>
            <person name="Sutton G.G."/>
            <person name="Nierman W.C."/>
            <person name="Fouts D.E."/>
        </authorList>
    </citation>
    <scope>NUCLEOTIDE SEQUENCE [LARGE SCALE GENOMIC DNA]</scope>
    <source>
        <strain evidence="1 2">10</strain>
    </source>
</reference>
<dbReference type="STRING" id="1049790.LEP1GSC047_4199"/>
<proteinExistence type="predicted"/>
<protein>
    <submittedName>
        <fullName evidence="1">Uncharacterized protein</fullName>
    </submittedName>
</protein>
<evidence type="ECO:0000313" key="2">
    <source>
        <dbReference type="Proteomes" id="UP000018719"/>
    </source>
</evidence>
<dbReference type="Gene3D" id="3.90.1150.200">
    <property type="match status" value="1"/>
</dbReference>
<dbReference type="SUPFAM" id="SSF159888">
    <property type="entry name" value="YdhG-like"/>
    <property type="match status" value="1"/>
</dbReference>
<dbReference type="AlphaFoldDB" id="V6HDM1"/>
<gene>
    <name evidence="1" type="ORF">LEP1GSC047_4199</name>
</gene>